<dbReference type="InterPro" id="IPR017871">
    <property type="entry name" value="ABC_transporter-like_CS"/>
</dbReference>
<evidence type="ECO:0000313" key="10">
    <source>
        <dbReference type="EMBL" id="OGE77906.1"/>
    </source>
</evidence>
<dbReference type="InterPro" id="IPR027417">
    <property type="entry name" value="P-loop_NTPase"/>
</dbReference>
<comment type="caution">
    <text evidence="10">The sequence shown here is derived from an EMBL/GenBank/DDBJ whole genome shotgun (WGS) entry which is preliminary data.</text>
</comment>
<evidence type="ECO:0000256" key="5">
    <source>
        <dbReference type="ARBA" id="ARBA00022741"/>
    </source>
</evidence>
<evidence type="ECO:0000256" key="1">
    <source>
        <dbReference type="ARBA" id="ARBA00004236"/>
    </source>
</evidence>
<dbReference type="InterPro" id="IPR003593">
    <property type="entry name" value="AAA+_ATPase"/>
</dbReference>
<dbReference type="PROSITE" id="PS50893">
    <property type="entry name" value="ABC_TRANSPORTER_2"/>
    <property type="match status" value="1"/>
</dbReference>
<dbReference type="InterPro" id="IPR050763">
    <property type="entry name" value="ABC_transporter_ATP-binding"/>
</dbReference>
<dbReference type="Proteomes" id="UP000176864">
    <property type="component" value="Unassembled WGS sequence"/>
</dbReference>
<proteinExistence type="inferred from homology"/>
<protein>
    <recommendedName>
        <fullName evidence="9">ABC transporter domain-containing protein</fullName>
    </recommendedName>
</protein>
<keyword evidence="7" id="KW-1278">Translocase</keyword>
<dbReference type="Gene3D" id="3.40.50.300">
    <property type="entry name" value="P-loop containing nucleotide triphosphate hydrolases"/>
    <property type="match status" value="1"/>
</dbReference>
<keyword evidence="4" id="KW-1003">Cell membrane</keyword>
<dbReference type="GO" id="GO:0016887">
    <property type="term" value="F:ATP hydrolysis activity"/>
    <property type="evidence" value="ECO:0007669"/>
    <property type="project" value="InterPro"/>
</dbReference>
<evidence type="ECO:0000256" key="8">
    <source>
        <dbReference type="ARBA" id="ARBA00023136"/>
    </source>
</evidence>
<keyword evidence="3" id="KW-0813">Transport</keyword>
<dbReference type="GO" id="GO:0005524">
    <property type="term" value="F:ATP binding"/>
    <property type="evidence" value="ECO:0007669"/>
    <property type="project" value="UniProtKB-KW"/>
</dbReference>
<keyword evidence="8" id="KW-0472">Membrane</keyword>
<dbReference type="Pfam" id="PF00005">
    <property type="entry name" value="ABC_tran"/>
    <property type="match status" value="1"/>
</dbReference>
<dbReference type="STRING" id="1817824.A2751_02575"/>
<evidence type="ECO:0000256" key="7">
    <source>
        <dbReference type="ARBA" id="ARBA00022967"/>
    </source>
</evidence>
<dbReference type="GO" id="GO:0005886">
    <property type="term" value="C:plasma membrane"/>
    <property type="evidence" value="ECO:0007669"/>
    <property type="project" value="UniProtKB-SubCell"/>
</dbReference>
<dbReference type="PANTHER" id="PTHR42711">
    <property type="entry name" value="ABC TRANSPORTER ATP-BINDING PROTEIN"/>
    <property type="match status" value="1"/>
</dbReference>
<evidence type="ECO:0000313" key="11">
    <source>
        <dbReference type="Proteomes" id="UP000176864"/>
    </source>
</evidence>
<evidence type="ECO:0000256" key="3">
    <source>
        <dbReference type="ARBA" id="ARBA00022448"/>
    </source>
</evidence>
<accession>A0A1F5NJN0</accession>
<evidence type="ECO:0000259" key="9">
    <source>
        <dbReference type="PROSITE" id="PS50893"/>
    </source>
</evidence>
<comment type="similarity">
    <text evidence="2">Belongs to the ABC transporter superfamily.</text>
</comment>
<comment type="subcellular location">
    <subcellularLocation>
        <location evidence="1">Cell membrane</location>
    </subcellularLocation>
</comment>
<dbReference type="CDD" id="cd03230">
    <property type="entry name" value="ABC_DR_subfamily_A"/>
    <property type="match status" value="1"/>
</dbReference>
<evidence type="ECO:0000256" key="6">
    <source>
        <dbReference type="ARBA" id="ARBA00022840"/>
    </source>
</evidence>
<sequence>MAVIEVKNLKKSFANVEAVKGLSFEVKEGEIFGLLGPNGAGKTTTLEILEGLKDPDSGEVKIFNHEGNSASARDKIGIVLQQSGFFEYLTIEELLRLFASFYKKTVPLADLIEQFELGKILHSRYHELSGGQKQRFVLAIALIHQPKLLFLDEPTIGLDPQVRQKFWDIIINLQENGMTIILTTHYMEEAEILCDRVAIIDKGKIIASDRPVKLINSLGIVSRIKFMSSKPINVAELEDLSGVLNARRDRYTYDLETDKPEVALRELLEWEKQYNGKIFNLQVQQATLEDVFLKLTGHSLGE</sequence>
<dbReference type="InterPro" id="IPR003439">
    <property type="entry name" value="ABC_transporter-like_ATP-bd"/>
</dbReference>
<organism evidence="10 11">
    <name type="scientific">Candidatus Doudnabacteria bacterium RIFCSPHIGHO2_01_FULL_46_14</name>
    <dbReference type="NCBI Taxonomy" id="1817824"/>
    <lineage>
        <taxon>Bacteria</taxon>
        <taxon>Candidatus Doudnaibacteriota</taxon>
    </lineage>
</organism>
<dbReference type="AlphaFoldDB" id="A0A1F5NJN0"/>
<feature type="domain" description="ABC transporter" evidence="9">
    <location>
        <begin position="4"/>
        <end position="227"/>
    </location>
</feature>
<dbReference type="FunFam" id="3.40.50.300:FF:000589">
    <property type="entry name" value="ABC transporter, ATP-binding subunit"/>
    <property type="match status" value="1"/>
</dbReference>
<dbReference type="SUPFAM" id="SSF52540">
    <property type="entry name" value="P-loop containing nucleoside triphosphate hydrolases"/>
    <property type="match status" value="1"/>
</dbReference>
<keyword evidence="6" id="KW-0067">ATP-binding</keyword>
<evidence type="ECO:0000256" key="2">
    <source>
        <dbReference type="ARBA" id="ARBA00005417"/>
    </source>
</evidence>
<reference evidence="10 11" key="1">
    <citation type="journal article" date="2016" name="Nat. Commun.">
        <title>Thousands of microbial genomes shed light on interconnected biogeochemical processes in an aquifer system.</title>
        <authorList>
            <person name="Anantharaman K."/>
            <person name="Brown C.T."/>
            <person name="Hug L.A."/>
            <person name="Sharon I."/>
            <person name="Castelle C.J."/>
            <person name="Probst A.J."/>
            <person name="Thomas B.C."/>
            <person name="Singh A."/>
            <person name="Wilkins M.J."/>
            <person name="Karaoz U."/>
            <person name="Brodie E.L."/>
            <person name="Williams K.H."/>
            <person name="Hubbard S.S."/>
            <person name="Banfield J.F."/>
        </authorList>
    </citation>
    <scope>NUCLEOTIDE SEQUENCE [LARGE SCALE GENOMIC DNA]</scope>
</reference>
<dbReference type="SMART" id="SM00382">
    <property type="entry name" value="AAA"/>
    <property type="match status" value="1"/>
</dbReference>
<dbReference type="PROSITE" id="PS00211">
    <property type="entry name" value="ABC_TRANSPORTER_1"/>
    <property type="match status" value="1"/>
</dbReference>
<dbReference type="EMBL" id="MFEK01000016">
    <property type="protein sequence ID" value="OGE77906.1"/>
    <property type="molecule type" value="Genomic_DNA"/>
</dbReference>
<evidence type="ECO:0000256" key="4">
    <source>
        <dbReference type="ARBA" id="ARBA00022475"/>
    </source>
</evidence>
<dbReference type="PANTHER" id="PTHR42711:SF5">
    <property type="entry name" value="ABC TRANSPORTER ATP-BINDING PROTEIN NATA"/>
    <property type="match status" value="1"/>
</dbReference>
<gene>
    <name evidence="10" type="ORF">A2751_02575</name>
</gene>
<keyword evidence="5" id="KW-0547">Nucleotide-binding</keyword>
<name>A0A1F5NJN0_9BACT</name>